<organism evidence="1 2">
    <name type="scientific">Teratosphaeria nubilosa</name>
    <dbReference type="NCBI Taxonomy" id="161662"/>
    <lineage>
        <taxon>Eukaryota</taxon>
        <taxon>Fungi</taxon>
        <taxon>Dikarya</taxon>
        <taxon>Ascomycota</taxon>
        <taxon>Pezizomycotina</taxon>
        <taxon>Dothideomycetes</taxon>
        <taxon>Dothideomycetidae</taxon>
        <taxon>Mycosphaerellales</taxon>
        <taxon>Teratosphaeriaceae</taxon>
        <taxon>Teratosphaeria</taxon>
    </lineage>
</organism>
<dbReference type="PANTHER" id="PTHR15396">
    <property type="entry name" value="RIBONUCLEASE P PROTEIN SUBUNIT P40"/>
    <property type="match status" value="1"/>
</dbReference>
<protein>
    <submittedName>
        <fullName evidence="1">Uncharacterized protein</fullName>
    </submittedName>
</protein>
<dbReference type="PANTHER" id="PTHR15396:SF1">
    <property type="entry name" value="RIBONUCLEASE P PROTEIN SUBUNIT P40"/>
    <property type="match status" value="1"/>
</dbReference>
<dbReference type="GO" id="GO:0004526">
    <property type="term" value="F:ribonuclease P activity"/>
    <property type="evidence" value="ECO:0007669"/>
    <property type="project" value="TreeGrafter"/>
</dbReference>
<dbReference type="GO" id="GO:0000172">
    <property type="term" value="C:ribonuclease MRP complex"/>
    <property type="evidence" value="ECO:0007669"/>
    <property type="project" value="TreeGrafter"/>
</dbReference>
<evidence type="ECO:0000313" key="2">
    <source>
        <dbReference type="Proteomes" id="UP000799436"/>
    </source>
</evidence>
<proteinExistence type="predicted"/>
<dbReference type="OrthoDB" id="63112at2759"/>
<reference evidence="1" key="1">
    <citation type="journal article" date="2020" name="Stud. Mycol.">
        <title>101 Dothideomycetes genomes: a test case for predicting lifestyles and emergence of pathogens.</title>
        <authorList>
            <person name="Haridas S."/>
            <person name="Albert R."/>
            <person name="Binder M."/>
            <person name="Bloem J."/>
            <person name="Labutti K."/>
            <person name="Salamov A."/>
            <person name="Andreopoulos B."/>
            <person name="Baker S."/>
            <person name="Barry K."/>
            <person name="Bills G."/>
            <person name="Bluhm B."/>
            <person name="Cannon C."/>
            <person name="Castanera R."/>
            <person name="Culley D."/>
            <person name="Daum C."/>
            <person name="Ezra D."/>
            <person name="Gonzalez J."/>
            <person name="Henrissat B."/>
            <person name="Kuo A."/>
            <person name="Liang C."/>
            <person name="Lipzen A."/>
            <person name="Lutzoni F."/>
            <person name="Magnuson J."/>
            <person name="Mondo S."/>
            <person name="Nolan M."/>
            <person name="Ohm R."/>
            <person name="Pangilinan J."/>
            <person name="Park H.-J."/>
            <person name="Ramirez L."/>
            <person name="Alfaro M."/>
            <person name="Sun H."/>
            <person name="Tritt A."/>
            <person name="Yoshinaga Y."/>
            <person name="Zwiers L.-H."/>
            <person name="Turgeon B."/>
            <person name="Goodwin S."/>
            <person name="Spatafora J."/>
            <person name="Crous P."/>
            <person name="Grigoriev I."/>
        </authorList>
    </citation>
    <scope>NUCLEOTIDE SEQUENCE</scope>
    <source>
        <strain evidence="1">CBS 116005</strain>
    </source>
</reference>
<keyword evidence="2" id="KW-1185">Reference proteome</keyword>
<dbReference type="GO" id="GO:0001682">
    <property type="term" value="P:tRNA 5'-leader removal"/>
    <property type="evidence" value="ECO:0007669"/>
    <property type="project" value="InterPro"/>
</dbReference>
<dbReference type="InterPro" id="IPR013893">
    <property type="entry name" value="RNase_P_Rpp40"/>
</dbReference>
<sequence>MLDITHGAGPKPKCYFTQADLPTFVNHEQPSIKKPPFSIASRQACSHTLDVVLSDAAAARFEQAMSNGSGTPKYASVYLKLGDIIEGDFFNHYIKSGNVLMLSEGRAGIDNVFQLCEGILLLEVDKATYERMGLQGKPISSGGRKHVKARFAVELNLRLPSMLHGHKGFERVVWAFKNVLNQSVAWLFYDLNPTTEGTIESLQPKWHRLDPVVSRLENVLVPAFPDDVLERDDHESATELLEWISLALADSPRVQQDDQVDPYLSRYRVPGPSGADGDSSSPDIEHLRRFHWHGFLPASFAQRAILAAMKASGKGWFALSASSFRVEAYTILKTNDKTMSWEYMD</sequence>
<dbReference type="AlphaFoldDB" id="A0A6G1KXJ4"/>
<dbReference type="Pfam" id="PF08584">
    <property type="entry name" value="Ribonuc_P_40"/>
    <property type="match status" value="1"/>
</dbReference>
<dbReference type="GO" id="GO:0030681">
    <property type="term" value="C:multimeric ribonuclease P complex"/>
    <property type="evidence" value="ECO:0007669"/>
    <property type="project" value="TreeGrafter"/>
</dbReference>
<dbReference type="GO" id="GO:0000447">
    <property type="term" value="P:endonucleolytic cleavage in ITS1 to separate SSU-rRNA from 5.8S rRNA and LSU-rRNA from tricistronic rRNA transcript (SSU-rRNA, 5.8S rRNA, LSU-rRNA)"/>
    <property type="evidence" value="ECO:0007669"/>
    <property type="project" value="TreeGrafter"/>
</dbReference>
<dbReference type="Proteomes" id="UP000799436">
    <property type="component" value="Unassembled WGS sequence"/>
</dbReference>
<accession>A0A6G1KXJ4</accession>
<evidence type="ECO:0000313" key="1">
    <source>
        <dbReference type="EMBL" id="KAF2765042.1"/>
    </source>
</evidence>
<dbReference type="EMBL" id="ML995902">
    <property type="protein sequence ID" value="KAF2765042.1"/>
    <property type="molecule type" value="Genomic_DNA"/>
</dbReference>
<name>A0A6G1KXJ4_9PEZI</name>
<dbReference type="GO" id="GO:0000171">
    <property type="term" value="F:ribonuclease MRP activity"/>
    <property type="evidence" value="ECO:0007669"/>
    <property type="project" value="TreeGrafter"/>
</dbReference>
<gene>
    <name evidence="1" type="ORF">EJ03DRAFT_280822</name>
</gene>